<name>A0A841PNV4_9BACL</name>
<comment type="caution">
    <text evidence="2">The sequence shown here is derived from an EMBL/GenBank/DDBJ whole genome shotgun (WGS) entry which is preliminary data.</text>
</comment>
<dbReference type="AlphaFoldDB" id="A0A841PNV4"/>
<evidence type="ECO:0000313" key="3">
    <source>
        <dbReference type="Proteomes" id="UP000568839"/>
    </source>
</evidence>
<dbReference type="InterPro" id="IPR010998">
    <property type="entry name" value="Integrase_recombinase_N"/>
</dbReference>
<reference evidence="2 3" key="1">
    <citation type="submission" date="2020-08" db="EMBL/GenBank/DDBJ databases">
        <title>Genomic Encyclopedia of Type Strains, Phase IV (KMG-IV): sequencing the most valuable type-strain genomes for metagenomic binning, comparative biology and taxonomic classification.</title>
        <authorList>
            <person name="Goeker M."/>
        </authorList>
    </citation>
    <scope>NUCLEOTIDE SEQUENCE [LARGE SCALE GENOMIC DNA]</scope>
    <source>
        <strain evidence="2 3">DSM 21769</strain>
    </source>
</reference>
<organism evidence="2 3">
    <name type="scientific">Geomicrobium halophilum</name>
    <dbReference type="NCBI Taxonomy" id="549000"/>
    <lineage>
        <taxon>Bacteria</taxon>
        <taxon>Bacillati</taxon>
        <taxon>Bacillota</taxon>
        <taxon>Bacilli</taxon>
        <taxon>Bacillales</taxon>
        <taxon>Geomicrobium</taxon>
    </lineage>
</organism>
<dbReference type="EMBL" id="JACHHJ010000001">
    <property type="protein sequence ID" value="MBB6449474.1"/>
    <property type="molecule type" value="Genomic_DNA"/>
</dbReference>
<accession>A0A841PNV4</accession>
<gene>
    <name evidence="2" type="ORF">HNR44_001423</name>
</gene>
<sequence>MKSVNTHLRIIKAMFAWLDEEKYIAYNPFQKIKKIKEPQDVVKTITIDQVRRLIKEPDGRITAFVTPFS</sequence>
<keyword evidence="3" id="KW-1185">Reference proteome</keyword>
<evidence type="ECO:0000256" key="1">
    <source>
        <dbReference type="ARBA" id="ARBA00023125"/>
    </source>
</evidence>
<dbReference type="SUPFAM" id="SSF56349">
    <property type="entry name" value="DNA breaking-rejoining enzymes"/>
    <property type="match status" value="1"/>
</dbReference>
<evidence type="ECO:0000313" key="2">
    <source>
        <dbReference type="EMBL" id="MBB6449474.1"/>
    </source>
</evidence>
<protein>
    <submittedName>
        <fullName evidence="2">Site-specific recombinase XerD</fullName>
    </submittedName>
</protein>
<proteinExistence type="predicted"/>
<dbReference type="Gene3D" id="1.10.150.130">
    <property type="match status" value="1"/>
</dbReference>
<dbReference type="InterPro" id="IPR011010">
    <property type="entry name" value="DNA_brk_join_enz"/>
</dbReference>
<dbReference type="Proteomes" id="UP000568839">
    <property type="component" value="Unassembled WGS sequence"/>
</dbReference>
<keyword evidence="1" id="KW-0238">DNA-binding</keyword>
<dbReference type="GO" id="GO:0003677">
    <property type="term" value="F:DNA binding"/>
    <property type="evidence" value="ECO:0007669"/>
    <property type="project" value="UniProtKB-KW"/>
</dbReference>